<accession>A0A1F5SN50</accession>
<name>A0A1F5SN50_9BACT</name>
<organism evidence="1 2">
    <name type="scientific">Candidatus Falkowbacteria bacterium RIFOXYA2_FULL_47_19</name>
    <dbReference type="NCBI Taxonomy" id="1797994"/>
    <lineage>
        <taxon>Bacteria</taxon>
        <taxon>Candidatus Falkowiibacteriota</taxon>
    </lineage>
</organism>
<evidence type="ECO:0000313" key="1">
    <source>
        <dbReference type="EMBL" id="OGF28122.1"/>
    </source>
</evidence>
<dbReference type="AlphaFoldDB" id="A0A1F5SN50"/>
<dbReference type="Proteomes" id="UP000178367">
    <property type="component" value="Unassembled WGS sequence"/>
</dbReference>
<gene>
    <name evidence="1" type="ORF">A2227_01425</name>
</gene>
<proteinExistence type="predicted"/>
<dbReference type="EMBL" id="MFGB01000003">
    <property type="protein sequence ID" value="OGF28122.1"/>
    <property type="molecule type" value="Genomic_DNA"/>
</dbReference>
<evidence type="ECO:0000313" key="2">
    <source>
        <dbReference type="Proteomes" id="UP000178367"/>
    </source>
</evidence>
<comment type="caution">
    <text evidence="1">The sequence shown here is derived from an EMBL/GenBank/DDBJ whole genome shotgun (WGS) entry which is preliminary data.</text>
</comment>
<protein>
    <submittedName>
        <fullName evidence="1">Uncharacterized protein</fullName>
    </submittedName>
</protein>
<sequence>MVGKYSVDEIICYLKNGTTDENETETNTNDSNPLAAIFAARYNKNGYGAVRYRRRALFKKCCGKRVLIFSGVGHGVKAAFYMTFYACTQCGRVECRTSSGLRYVHDIKITPSRDKKRSGNVIYFSGKRKKLQHNNA</sequence>
<reference evidence="1 2" key="1">
    <citation type="journal article" date="2016" name="Nat. Commun.">
        <title>Thousands of microbial genomes shed light on interconnected biogeochemical processes in an aquifer system.</title>
        <authorList>
            <person name="Anantharaman K."/>
            <person name="Brown C.T."/>
            <person name="Hug L.A."/>
            <person name="Sharon I."/>
            <person name="Castelle C.J."/>
            <person name="Probst A.J."/>
            <person name="Thomas B.C."/>
            <person name="Singh A."/>
            <person name="Wilkins M.J."/>
            <person name="Karaoz U."/>
            <person name="Brodie E.L."/>
            <person name="Williams K.H."/>
            <person name="Hubbard S.S."/>
            <person name="Banfield J.F."/>
        </authorList>
    </citation>
    <scope>NUCLEOTIDE SEQUENCE [LARGE SCALE GENOMIC DNA]</scope>
</reference>